<dbReference type="Proteomes" id="UP000282654">
    <property type="component" value="Unassembled WGS sequence"/>
</dbReference>
<dbReference type="InterPro" id="IPR003837">
    <property type="entry name" value="GatC"/>
</dbReference>
<dbReference type="RefSeq" id="WP_123929753.1">
    <property type="nucleotide sequence ID" value="NZ_RKRE01000002.1"/>
</dbReference>
<protein>
    <recommendedName>
        <fullName evidence="6">Aspartyl/glutamyl-tRNA(Asn/Gln) amidotransferase subunit C</fullName>
        <shortName evidence="6">Asp/Glu-ADT subunit C</shortName>
        <ecNumber evidence="6">6.3.5.-</ecNumber>
    </recommendedName>
</protein>
<dbReference type="EMBL" id="RKRE01000002">
    <property type="protein sequence ID" value="RPF47050.1"/>
    <property type="molecule type" value="Genomic_DNA"/>
</dbReference>
<gene>
    <name evidence="6" type="primary">gatC</name>
    <name evidence="7" type="ORF">EDD75_1321</name>
</gene>
<accession>A0A3N5ATU7</accession>
<dbReference type="Pfam" id="PF02686">
    <property type="entry name" value="GatC"/>
    <property type="match status" value="1"/>
</dbReference>
<evidence type="ECO:0000256" key="4">
    <source>
        <dbReference type="ARBA" id="ARBA00047380"/>
    </source>
</evidence>
<dbReference type="GO" id="GO:0006450">
    <property type="term" value="P:regulation of translational fidelity"/>
    <property type="evidence" value="ECO:0007669"/>
    <property type="project" value="InterPro"/>
</dbReference>
<dbReference type="GO" id="GO:0006412">
    <property type="term" value="P:translation"/>
    <property type="evidence" value="ECO:0007669"/>
    <property type="project" value="UniProtKB-UniRule"/>
</dbReference>
<dbReference type="GO" id="GO:0005524">
    <property type="term" value="F:ATP binding"/>
    <property type="evidence" value="ECO:0007669"/>
    <property type="project" value="UniProtKB-KW"/>
</dbReference>
<dbReference type="NCBIfam" id="TIGR00135">
    <property type="entry name" value="gatC"/>
    <property type="match status" value="1"/>
</dbReference>
<comment type="caution">
    <text evidence="7">The sequence shown here is derived from an EMBL/GenBank/DDBJ whole genome shotgun (WGS) entry which is preliminary data.</text>
</comment>
<dbReference type="InterPro" id="IPR036113">
    <property type="entry name" value="Asp/Glu-ADT_sf_sub_c"/>
</dbReference>
<keyword evidence="6" id="KW-0067">ATP-binding</keyword>
<dbReference type="PANTHER" id="PTHR15004:SF0">
    <property type="entry name" value="GLUTAMYL-TRNA(GLN) AMIDOTRANSFERASE SUBUNIT C, MITOCHONDRIAL"/>
    <property type="match status" value="1"/>
</dbReference>
<dbReference type="GO" id="GO:0070681">
    <property type="term" value="P:glutaminyl-tRNAGln biosynthesis via transamidation"/>
    <property type="evidence" value="ECO:0007669"/>
    <property type="project" value="TreeGrafter"/>
</dbReference>
<comment type="function">
    <text evidence="3 6">Allows the formation of correctly charged Asn-tRNA(Asn) or Gln-tRNA(Gln) through the transamidation of misacylated Asp-tRNA(Asn) or Glu-tRNA(Gln) in organisms which lack either or both of asparaginyl-tRNA or glutaminyl-tRNA synthetases. The reaction takes place in the presence of glutamine and ATP through an activated phospho-Asp-tRNA(Asn) or phospho-Glu-tRNA(Gln).</text>
</comment>
<comment type="catalytic activity">
    <reaction evidence="5 6">
        <text>L-glutamyl-tRNA(Gln) + L-glutamine + ATP + H2O = L-glutaminyl-tRNA(Gln) + L-glutamate + ADP + phosphate + H(+)</text>
        <dbReference type="Rhea" id="RHEA:17521"/>
        <dbReference type="Rhea" id="RHEA-COMP:9681"/>
        <dbReference type="Rhea" id="RHEA-COMP:9684"/>
        <dbReference type="ChEBI" id="CHEBI:15377"/>
        <dbReference type="ChEBI" id="CHEBI:15378"/>
        <dbReference type="ChEBI" id="CHEBI:29985"/>
        <dbReference type="ChEBI" id="CHEBI:30616"/>
        <dbReference type="ChEBI" id="CHEBI:43474"/>
        <dbReference type="ChEBI" id="CHEBI:58359"/>
        <dbReference type="ChEBI" id="CHEBI:78520"/>
        <dbReference type="ChEBI" id="CHEBI:78521"/>
        <dbReference type="ChEBI" id="CHEBI:456216"/>
    </reaction>
</comment>
<evidence type="ECO:0000313" key="7">
    <source>
        <dbReference type="EMBL" id="RPF47050.1"/>
    </source>
</evidence>
<keyword evidence="8" id="KW-1185">Reference proteome</keyword>
<proteinExistence type="inferred from homology"/>
<evidence type="ECO:0000256" key="5">
    <source>
        <dbReference type="ARBA" id="ARBA00047913"/>
    </source>
</evidence>
<comment type="catalytic activity">
    <reaction evidence="4 6">
        <text>L-aspartyl-tRNA(Asn) + L-glutamine + ATP + H2O = L-asparaginyl-tRNA(Asn) + L-glutamate + ADP + phosphate + 2 H(+)</text>
        <dbReference type="Rhea" id="RHEA:14513"/>
        <dbReference type="Rhea" id="RHEA-COMP:9674"/>
        <dbReference type="Rhea" id="RHEA-COMP:9677"/>
        <dbReference type="ChEBI" id="CHEBI:15377"/>
        <dbReference type="ChEBI" id="CHEBI:15378"/>
        <dbReference type="ChEBI" id="CHEBI:29985"/>
        <dbReference type="ChEBI" id="CHEBI:30616"/>
        <dbReference type="ChEBI" id="CHEBI:43474"/>
        <dbReference type="ChEBI" id="CHEBI:58359"/>
        <dbReference type="ChEBI" id="CHEBI:78515"/>
        <dbReference type="ChEBI" id="CHEBI:78516"/>
        <dbReference type="ChEBI" id="CHEBI:456216"/>
    </reaction>
</comment>
<dbReference type="EC" id="6.3.5.-" evidence="6"/>
<keyword evidence="7" id="KW-0808">Transferase</keyword>
<sequence length="93" mass="10685">MITRKDVEHVALLARLELTEEEKELYTGQLAKILEYASVLKELDTENVPPLAHVLPLQNVFREDKVGTHLDAEAVLAHAPDREERFFRVPRIV</sequence>
<dbReference type="GO" id="GO:0050566">
    <property type="term" value="F:asparaginyl-tRNA synthase (glutamine-hydrolyzing) activity"/>
    <property type="evidence" value="ECO:0007669"/>
    <property type="project" value="RHEA"/>
</dbReference>
<organism evidence="7 8">
    <name type="scientific">Thermodesulfitimonas autotrophica</name>
    <dbReference type="NCBI Taxonomy" id="1894989"/>
    <lineage>
        <taxon>Bacteria</taxon>
        <taxon>Bacillati</taxon>
        <taxon>Bacillota</taxon>
        <taxon>Clostridia</taxon>
        <taxon>Thermoanaerobacterales</taxon>
        <taxon>Thermoanaerobacteraceae</taxon>
        <taxon>Thermodesulfitimonas</taxon>
    </lineage>
</organism>
<dbReference type="AlphaFoldDB" id="A0A3N5ATU7"/>
<keyword evidence="6" id="KW-0648">Protein biosynthesis</keyword>
<dbReference type="GO" id="GO:0050567">
    <property type="term" value="F:glutaminyl-tRNA synthase (glutamine-hydrolyzing) activity"/>
    <property type="evidence" value="ECO:0007669"/>
    <property type="project" value="UniProtKB-UniRule"/>
</dbReference>
<dbReference type="Gene3D" id="1.10.20.60">
    <property type="entry name" value="Glu-tRNAGln amidotransferase C subunit, N-terminal domain"/>
    <property type="match status" value="1"/>
</dbReference>
<dbReference type="PANTHER" id="PTHR15004">
    <property type="entry name" value="GLUTAMYL-TRNA(GLN) AMIDOTRANSFERASE SUBUNIT C, MITOCHONDRIAL"/>
    <property type="match status" value="1"/>
</dbReference>
<evidence type="ECO:0000256" key="3">
    <source>
        <dbReference type="ARBA" id="ARBA00024799"/>
    </source>
</evidence>
<dbReference type="GO" id="GO:0016740">
    <property type="term" value="F:transferase activity"/>
    <property type="evidence" value="ECO:0007669"/>
    <property type="project" value="UniProtKB-KW"/>
</dbReference>
<evidence type="ECO:0000256" key="6">
    <source>
        <dbReference type="HAMAP-Rule" id="MF_00122"/>
    </source>
</evidence>
<dbReference type="HAMAP" id="MF_00122">
    <property type="entry name" value="GatC"/>
    <property type="match status" value="1"/>
</dbReference>
<name>A0A3N5ATU7_9THEO</name>
<comment type="similarity">
    <text evidence="1 6">Belongs to the GatC family.</text>
</comment>
<keyword evidence="6" id="KW-0547">Nucleotide-binding</keyword>
<evidence type="ECO:0000256" key="1">
    <source>
        <dbReference type="ARBA" id="ARBA00010757"/>
    </source>
</evidence>
<evidence type="ECO:0000256" key="2">
    <source>
        <dbReference type="ARBA" id="ARBA00011123"/>
    </source>
</evidence>
<comment type="subunit">
    <text evidence="2 6">Heterotrimer of A, B and C subunits.</text>
</comment>
<evidence type="ECO:0000313" key="8">
    <source>
        <dbReference type="Proteomes" id="UP000282654"/>
    </source>
</evidence>
<dbReference type="SUPFAM" id="SSF141000">
    <property type="entry name" value="Glu-tRNAGln amidotransferase C subunit"/>
    <property type="match status" value="1"/>
</dbReference>
<dbReference type="OrthoDB" id="9813938at2"/>
<keyword evidence="6" id="KW-0436">Ligase</keyword>
<reference evidence="7 8" key="1">
    <citation type="submission" date="2018-11" db="EMBL/GenBank/DDBJ databases">
        <title>Genomic Encyclopedia of Type Strains, Phase IV (KMG-IV): sequencing the most valuable type-strain genomes for metagenomic binning, comparative biology and taxonomic classification.</title>
        <authorList>
            <person name="Goeker M."/>
        </authorList>
    </citation>
    <scope>NUCLEOTIDE SEQUENCE [LARGE SCALE GENOMIC DNA]</scope>
    <source>
        <strain evidence="7 8">DSM 102936</strain>
    </source>
</reference>